<dbReference type="GO" id="GO:0003700">
    <property type="term" value="F:DNA-binding transcription factor activity"/>
    <property type="evidence" value="ECO:0007669"/>
    <property type="project" value="InterPro"/>
</dbReference>
<name>A0A9W8IK05_9FUNG</name>
<feature type="compositionally biased region" description="Basic residues" evidence="1">
    <location>
        <begin position="18"/>
        <end position="28"/>
    </location>
</feature>
<dbReference type="InterPro" id="IPR004827">
    <property type="entry name" value="bZIP"/>
</dbReference>
<dbReference type="AlphaFoldDB" id="A0A9W8IK05"/>
<evidence type="ECO:0000313" key="4">
    <source>
        <dbReference type="Proteomes" id="UP001140074"/>
    </source>
</evidence>
<dbReference type="SUPFAM" id="SSF57959">
    <property type="entry name" value="Leucine zipper domain"/>
    <property type="match status" value="1"/>
</dbReference>
<feature type="compositionally biased region" description="Low complexity" evidence="1">
    <location>
        <begin position="390"/>
        <end position="407"/>
    </location>
</feature>
<gene>
    <name evidence="3" type="ORF">GGH94_003109</name>
</gene>
<feature type="region of interest" description="Disordered" evidence="1">
    <location>
        <begin position="1"/>
        <end position="107"/>
    </location>
</feature>
<evidence type="ECO:0000259" key="2">
    <source>
        <dbReference type="Pfam" id="PF07716"/>
    </source>
</evidence>
<reference evidence="3" key="1">
    <citation type="submission" date="2022-07" db="EMBL/GenBank/DDBJ databases">
        <title>Phylogenomic reconstructions and comparative analyses of Kickxellomycotina fungi.</title>
        <authorList>
            <person name="Reynolds N.K."/>
            <person name="Stajich J.E."/>
            <person name="Barry K."/>
            <person name="Grigoriev I.V."/>
            <person name="Crous P."/>
            <person name="Smith M.E."/>
        </authorList>
    </citation>
    <scope>NUCLEOTIDE SEQUENCE</scope>
    <source>
        <strain evidence="3">RSA 476</strain>
    </source>
</reference>
<feature type="region of interest" description="Disordered" evidence="1">
    <location>
        <begin position="371"/>
        <end position="407"/>
    </location>
</feature>
<dbReference type="EMBL" id="JANBUY010000097">
    <property type="protein sequence ID" value="KAJ2864161.1"/>
    <property type="molecule type" value="Genomic_DNA"/>
</dbReference>
<keyword evidence="4" id="KW-1185">Reference proteome</keyword>
<evidence type="ECO:0000313" key="3">
    <source>
        <dbReference type="EMBL" id="KAJ2864161.1"/>
    </source>
</evidence>
<dbReference type="CDD" id="cd14686">
    <property type="entry name" value="bZIP"/>
    <property type="match status" value="1"/>
</dbReference>
<feature type="compositionally biased region" description="Pro residues" evidence="1">
    <location>
        <begin position="380"/>
        <end position="389"/>
    </location>
</feature>
<dbReference type="InterPro" id="IPR046347">
    <property type="entry name" value="bZIP_sf"/>
</dbReference>
<evidence type="ECO:0000256" key="1">
    <source>
        <dbReference type="SAM" id="MobiDB-lite"/>
    </source>
</evidence>
<feature type="compositionally biased region" description="Polar residues" evidence="1">
    <location>
        <begin position="1"/>
        <end position="17"/>
    </location>
</feature>
<protein>
    <recommendedName>
        <fullName evidence="2">BZIP domain-containing protein</fullName>
    </recommendedName>
</protein>
<feature type="domain" description="BZIP" evidence="2">
    <location>
        <begin position="84"/>
        <end position="131"/>
    </location>
</feature>
<feature type="compositionally biased region" description="Low complexity" evidence="1">
    <location>
        <begin position="153"/>
        <end position="168"/>
    </location>
</feature>
<accession>A0A9W8IK05</accession>
<comment type="caution">
    <text evidence="3">The sequence shown here is derived from an EMBL/GenBank/DDBJ whole genome shotgun (WGS) entry which is preliminary data.</text>
</comment>
<feature type="compositionally biased region" description="Acidic residues" evidence="1">
    <location>
        <begin position="48"/>
        <end position="61"/>
    </location>
</feature>
<proteinExistence type="predicted"/>
<sequence length="447" mass="48539">MFNDAYASSSAGQQLPQKRQRNHHHHRRQDSSPERPLQFAKPNHGCDDNDISGGEDGDDFPDEHGVGGGVSLAPEDLARMSPTSRRRYQSRMSSARHRERQHKRIISTTEEVERLERHIKMLETSIDTLHRQPRPHHNAAWSSSRQSNDIGDAPSARSNPAAASSPRRQPIAGEMPGKHYRDDIAAQSSTRHHVTTTAEFGGKRYDHTSSSSSSRVVHIATTGLAAIYHNSDCGHTQTSPPPILDQLVHKSALNMVQSVTAAPWSGDTIAAVLSRPDASGQSPGFDFDRMLGLIFSLKSELTRLHQCALHMRGMKQELLLVVSTFSQCNPPVRLPLPLTLIPYQSLDFPHSKSEPLSLSSALSSDPGPYIHSGPSQLLIPSPPPPPLPWPQSTATSPSGPPDSASSALSRIAISSLVGTSDVAVYPKDTVPRHPAASAGRQPAQPLP</sequence>
<feature type="region of interest" description="Disordered" evidence="1">
    <location>
        <begin position="126"/>
        <end position="214"/>
    </location>
</feature>
<feature type="compositionally biased region" description="Polar residues" evidence="1">
    <location>
        <begin position="140"/>
        <end position="149"/>
    </location>
</feature>
<dbReference type="Pfam" id="PF07716">
    <property type="entry name" value="bZIP_2"/>
    <property type="match status" value="1"/>
</dbReference>
<organism evidence="3 4">
    <name type="scientific">Coemansia aciculifera</name>
    <dbReference type="NCBI Taxonomy" id="417176"/>
    <lineage>
        <taxon>Eukaryota</taxon>
        <taxon>Fungi</taxon>
        <taxon>Fungi incertae sedis</taxon>
        <taxon>Zoopagomycota</taxon>
        <taxon>Kickxellomycotina</taxon>
        <taxon>Kickxellomycetes</taxon>
        <taxon>Kickxellales</taxon>
        <taxon>Kickxellaceae</taxon>
        <taxon>Coemansia</taxon>
    </lineage>
</organism>
<feature type="region of interest" description="Disordered" evidence="1">
    <location>
        <begin position="423"/>
        <end position="447"/>
    </location>
</feature>
<dbReference type="Proteomes" id="UP001140074">
    <property type="component" value="Unassembled WGS sequence"/>
</dbReference>
<feature type="compositionally biased region" description="Basic residues" evidence="1">
    <location>
        <begin position="84"/>
        <end position="105"/>
    </location>
</feature>